<evidence type="ECO:0000256" key="1">
    <source>
        <dbReference type="SAM" id="MobiDB-lite"/>
    </source>
</evidence>
<comment type="caution">
    <text evidence="3">The sequence shown here is derived from an EMBL/GenBank/DDBJ whole genome shotgun (WGS) entry which is preliminary data.</text>
</comment>
<dbReference type="Gene3D" id="3.30.750.140">
    <property type="match status" value="1"/>
</dbReference>
<feature type="compositionally biased region" description="Acidic residues" evidence="1">
    <location>
        <begin position="383"/>
        <end position="394"/>
    </location>
</feature>
<dbReference type="RefSeq" id="WP_188614448.1">
    <property type="nucleotide sequence ID" value="NZ_BMJT01000004.1"/>
</dbReference>
<feature type="compositionally biased region" description="Basic and acidic residues" evidence="1">
    <location>
        <begin position="368"/>
        <end position="381"/>
    </location>
</feature>
<proteinExistence type="predicted"/>
<dbReference type="Pfam" id="PF02120">
    <property type="entry name" value="Flg_hook"/>
    <property type="match status" value="1"/>
</dbReference>
<evidence type="ECO:0000259" key="2">
    <source>
        <dbReference type="Pfam" id="PF02120"/>
    </source>
</evidence>
<gene>
    <name evidence="3" type="ORF">GCM10007425_15340</name>
</gene>
<feature type="region of interest" description="Disordered" evidence="1">
    <location>
        <begin position="348"/>
        <end position="394"/>
    </location>
</feature>
<accession>A0A917LGQ7</accession>
<evidence type="ECO:0000313" key="3">
    <source>
        <dbReference type="EMBL" id="GGG21799.1"/>
    </source>
</evidence>
<dbReference type="InterPro" id="IPR021136">
    <property type="entry name" value="Flagellar_hook_control-like_C"/>
</dbReference>
<sequence length="394" mass="44283">MNVQFMQMVQAKASTKAPEPIDAKQSDQFGKVFQQALTQPTVKESVSETNMESTEFIQAVLKSEDVQELFDLLGITLDDALIVLEDGQVMDLNQALEELNPLLQALGISETELQEIVEHVLGEEVEAKDAWDLLTMLISNEPQLQSLLTAGNKGDAKLTPKQAEQVTALLQTINLVSKEVDLTSMQETKTQPVNQMMQALLKNMESTEETPKVKVPFMTFMSSKEQTTTDVAPITSHTVQTRPNTFQITLPQNQSAQSEALIKEMQAIVAKAQMSNNQGVTRLLIKLYPENLGSLRIELSQHEGVLSARILASTASGRELLDNQLHQLKQAFVQQGLQVERIDVGQTMQDSDRQQREQQGFFNQFFKRQQEEEQQEQHAEPEQSFEDILNEEVQ</sequence>
<evidence type="ECO:0000313" key="4">
    <source>
        <dbReference type="Proteomes" id="UP000616608"/>
    </source>
</evidence>
<reference evidence="3" key="1">
    <citation type="journal article" date="2014" name="Int. J. Syst. Evol. Microbiol.">
        <title>Complete genome sequence of Corynebacterium casei LMG S-19264T (=DSM 44701T), isolated from a smear-ripened cheese.</title>
        <authorList>
            <consortium name="US DOE Joint Genome Institute (JGI-PGF)"/>
            <person name="Walter F."/>
            <person name="Albersmeier A."/>
            <person name="Kalinowski J."/>
            <person name="Ruckert C."/>
        </authorList>
    </citation>
    <scope>NUCLEOTIDE SEQUENCE</scope>
    <source>
        <strain evidence="3">CGMCC 1.15760</strain>
    </source>
</reference>
<dbReference type="InterPro" id="IPR038610">
    <property type="entry name" value="FliK-like_C_sf"/>
</dbReference>
<protein>
    <recommendedName>
        <fullName evidence="2">Flagellar hook-length control protein-like C-terminal domain-containing protein</fullName>
    </recommendedName>
</protein>
<dbReference type="AlphaFoldDB" id="A0A917LGQ7"/>
<name>A0A917LGQ7_9BACI</name>
<keyword evidence="4" id="KW-1185">Reference proteome</keyword>
<reference evidence="3" key="2">
    <citation type="submission" date="2020-09" db="EMBL/GenBank/DDBJ databases">
        <authorList>
            <person name="Sun Q."/>
            <person name="Zhou Y."/>
        </authorList>
    </citation>
    <scope>NUCLEOTIDE SEQUENCE</scope>
    <source>
        <strain evidence="3">CGMCC 1.15760</strain>
    </source>
</reference>
<dbReference type="Proteomes" id="UP000616608">
    <property type="component" value="Unassembled WGS sequence"/>
</dbReference>
<organism evidence="3 4">
    <name type="scientific">Lysinibacillus alkalisoli</name>
    <dbReference type="NCBI Taxonomy" id="1911548"/>
    <lineage>
        <taxon>Bacteria</taxon>
        <taxon>Bacillati</taxon>
        <taxon>Bacillota</taxon>
        <taxon>Bacilli</taxon>
        <taxon>Bacillales</taxon>
        <taxon>Bacillaceae</taxon>
        <taxon>Lysinibacillus</taxon>
    </lineage>
</organism>
<dbReference type="CDD" id="cd17470">
    <property type="entry name" value="T3SS_Flik_C"/>
    <property type="match status" value="1"/>
</dbReference>
<dbReference type="EMBL" id="BMJT01000004">
    <property type="protein sequence ID" value="GGG21799.1"/>
    <property type="molecule type" value="Genomic_DNA"/>
</dbReference>
<feature type="domain" description="Flagellar hook-length control protein-like C-terminal" evidence="2">
    <location>
        <begin position="271"/>
        <end position="350"/>
    </location>
</feature>